<dbReference type="Proteomes" id="UP001159363">
    <property type="component" value="Chromosome 3"/>
</dbReference>
<proteinExistence type="predicted"/>
<organism evidence="2 3">
    <name type="scientific">Dryococelus australis</name>
    <dbReference type="NCBI Taxonomy" id="614101"/>
    <lineage>
        <taxon>Eukaryota</taxon>
        <taxon>Metazoa</taxon>
        <taxon>Ecdysozoa</taxon>
        <taxon>Arthropoda</taxon>
        <taxon>Hexapoda</taxon>
        <taxon>Insecta</taxon>
        <taxon>Pterygota</taxon>
        <taxon>Neoptera</taxon>
        <taxon>Polyneoptera</taxon>
        <taxon>Phasmatodea</taxon>
        <taxon>Verophasmatodea</taxon>
        <taxon>Anareolatae</taxon>
        <taxon>Phasmatidae</taxon>
        <taxon>Eurycanthinae</taxon>
        <taxon>Dryococelus</taxon>
    </lineage>
</organism>
<gene>
    <name evidence="2" type="ORF">PR048_009680</name>
</gene>
<comment type="caution">
    <text evidence="2">The sequence shown here is derived from an EMBL/GenBank/DDBJ whole genome shotgun (WGS) entry which is preliminary data.</text>
</comment>
<reference evidence="2 3" key="1">
    <citation type="submission" date="2023-02" db="EMBL/GenBank/DDBJ databases">
        <title>LHISI_Scaffold_Assembly.</title>
        <authorList>
            <person name="Stuart O.P."/>
            <person name="Cleave R."/>
            <person name="Magrath M.J.L."/>
            <person name="Mikheyev A.S."/>
        </authorList>
    </citation>
    <scope>NUCLEOTIDE SEQUENCE [LARGE SCALE GENOMIC DNA]</scope>
    <source>
        <strain evidence="2">Daus_M_001</strain>
        <tissue evidence="2">Leg muscle</tissue>
    </source>
</reference>
<feature type="region of interest" description="Disordered" evidence="1">
    <location>
        <begin position="600"/>
        <end position="623"/>
    </location>
</feature>
<sequence>MVAIELPARSLRRSDCKGPTFLQLHLFLEHLPELNRLPEIFEENVIRNYCRIISNKGAVSPLASHQGDPGSIPCLSLGFSHVGIVADNAVGLQAFSGISRFPHPFILILALLYSHFNRPYRLSRVVWRETHVMFEEITLTEGTDAEAIIYNIVVTPKDPQKAVGDESLTISDSSARQQQRKVALNRRGEEWNTHTHEVGEVLECTLSANVAQTWKCPPSRRPTRSAKKLTAVVMLPCARNMSNWLPTRTCTAIYNPRGSPAVGRAPPRITAPSDSFTSVIRPTGLGHEESGSVLQSAPRSQGHYGSMGQWANGVNGSMGQWCQWVVGQWVIQGHGVKVNITGFKYGGYVTSTKMVVAYQDDRMDMGEGFFAVSYKIPAVISENVRHPFSFISLLYSHYVLMEHFTIFIRHVTAIIREGIQNFPQLFRFLGSDVTGVKVKGQCTKVKCQNQGHMDQIWLTGDVTIWRPLQVNRPPSRAVATQWGKKTSPHREHPKIFLEPSPPPCFQLAIEAVTKNFSVGVSFQVAAPQHLRVLRPELLLYCRSTPADLANFAHRSAALSLSLSLSLSSSSSPSLEGGSRDVLLGLAPGWQPSAVLRLDTSVGRQHPRVQRDGSSSNDREKGGGGHRFPLIFALGYLLEYLPPNKANRARFSAGADPGPPHVGTVPDDAIGLRVFSGVSHFYHPCIPALLHIHLASFSSALKTSILRGTQISLMTSFLF</sequence>
<accession>A0ABQ9I0K5</accession>
<evidence type="ECO:0000256" key="1">
    <source>
        <dbReference type="SAM" id="MobiDB-lite"/>
    </source>
</evidence>
<name>A0ABQ9I0K5_9NEOP</name>
<dbReference type="EMBL" id="JARBHB010000003">
    <property type="protein sequence ID" value="KAJ8890173.1"/>
    <property type="molecule type" value="Genomic_DNA"/>
</dbReference>
<evidence type="ECO:0000313" key="2">
    <source>
        <dbReference type="EMBL" id="KAJ8890173.1"/>
    </source>
</evidence>
<keyword evidence="3" id="KW-1185">Reference proteome</keyword>
<evidence type="ECO:0000313" key="3">
    <source>
        <dbReference type="Proteomes" id="UP001159363"/>
    </source>
</evidence>
<protein>
    <submittedName>
        <fullName evidence="2">Uncharacterized protein</fullName>
    </submittedName>
</protein>